<gene>
    <name evidence="2" type="ORF">GCM10023333_39350</name>
</gene>
<dbReference type="CDD" id="cd05399">
    <property type="entry name" value="NT_Rel-Spo_like"/>
    <property type="match status" value="1"/>
</dbReference>
<feature type="signal peptide" evidence="1">
    <location>
        <begin position="1"/>
        <end position="21"/>
    </location>
</feature>
<protein>
    <submittedName>
        <fullName evidence="2">Phosphoribosylglycinamide formyltransferase</fullName>
    </submittedName>
</protein>
<keyword evidence="3" id="KW-1185">Reference proteome</keyword>
<dbReference type="SUPFAM" id="SSF81301">
    <property type="entry name" value="Nucleotidyltransferase"/>
    <property type="match status" value="1"/>
</dbReference>
<proteinExistence type="predicted"/>
<dbReference type="InterPro" id="IPR007685">
    <property type="entry name" value="RelA_SpoT"/>
</dbReference>
<dbReference type="RefSeq" id="WP_345337211.1">
    <property type="nucleotide sequence ID" value="NZ_BAABJZ010000104.1"/>
</dbReference>
<comment type="caution">
    <text evidence="2">The sequence shown here is derived from an EMBL/GenBank/DDBJ whole genome shotgun (WGS) entry which is preliminary data.</text>
</comment>
<keyword evidence="1" id="KW-0732">Signal</keyword>
<name>A0ABP9FH56_9GAMM</name>
<organism evidence="2 3">
    <name type="scientific">Ferrimonas pelagia</name>
    <dbReference type="NCBI Taxonomy" id="1177826"/>
    <lineage>
        <taxon>Bacteria</taxon>
        <taxon>Pseudomonadati</taxon>
        <taxon>Pseudomonadota</taxon>
        <taxon>Gammaproteobacteria</taxon>
        <taxon>Alteromonadales</taxon>
        <taxon>Ferrimonadaceae</taxon>
        <taxon>Ferrimonas</taxon>
    </lineage>
</organism>
<reference evidence="3" key="1">
    <citation type="journal article" date="2019" name="Int. J. Syst. Evol. Microbiol.">
        <title>The Global Catalogue of Microorganisms (GCM) 10K type strain sequencing project: providing services to taxonomists for standard genome sequencing and annotation.</title>
        <authorList>
            <consortium name="The Broad Institute Genomics Platform"/>
            <consortium name="The Broad Institute Genome Sequencing Center for Infectious Disease"/>
            <person name="Wu L."/>
            <person name="Ma J."/>
        </authorList>
    </citation>
    <scope>NUCLEOTIDE SEQUENCE [LARGE SCALE GENOMIC DNA]</scope>
    <source>
        <strain evidence="3">JCM 18401</strain>
    </source>
</reference>
<feature type="chain" id="PRO_5045045714" evidence="1">
    <location>
        <begin position="22"/>
        <end position="276"/>
    </location>
</feature>
<evidence type="ECO:0000256" key="1">
    <source>
        <dbReference type="SAM" id="SignalP"/>
    </source>
</evidence>
<dbReference type="Proteomes" id="UP001499988">
    <property type="component" value="Unassembled WGS sequence"/>
</dbReference>
<evidence type="ECO:0000313" key="2">
    <source>
        <dbReference type="EMBL" id="GAA4901425.1"/>
    </source>
</evidence>
<dbReference type="Gene3D" id="3.30.460.10">
    <property type="entry name" value="Beta Polymerase, domain 2"/>
    <property type="match status" value="1"/>
</dbReference>
<dbReference type="EMBL" id="BAABJZ010000104">
    <property type="protein sequence ID" value="GAA4901425.1"/>
    <property type="molecule type" value="Genomic_DNA"/>
</dbReference>
<dbReference type="InterPro" id="IPR043519">
    <property type="entry name" value="NT_sf"/>
</dbReference>
<sequence length="276" mass="30346">MFKLLHTAIMALLISGGSAFAAPTQAVSSSHTLAHTAGVSSGTLRLARTQARSELDEDQAEAFRASLRALYNIEPVAMSARQPTTEFSALHAEAHLAQQQLAGVVQHIADQHEITALIPSVKSKSRALDKLNGDLNGEVNRLTDLARTSLVADDVSSLIAAYQELTHHVEIVSLKNRFKQPKANGYRDLNLVVRLPVSGHLAEVQMHLSAISDVKNGPEHEIYQQIQQLQRQGDLSEFELNRITRLQNQSLQMYANAWHHHLNPAPTLLPEFAQTA</sequence>
<accession>A0ABP9FH56</accession>
<evidence type="ECO:0000313" key="3">
    <source>
        <dbReference type="Proteomes" id="UP001499988"/>
    </source>
</evidence>